<proteinExistence type="predicted"/>
<sequence length="265" mass="28689">MRLMRQLNTLSPWTGRRVASLRFEEPAVAATEAALPDTPDTCGLSQSALDEPWIGRARSAVGGTRARVACPSHSPAKSTIGMAIGRDAARQRFRGLVWFMPCRLSCALVDADWPLPQCVETAVQPHMPASAKSHAFIGPRSPAALDAHGCSTPKRQPSSLGVSCSSDCSASQGGWLCEAQIPAISSGGRLEHNAPHLCVLLPPPPDTRLRRQQLHPSRIEWPASSYCIRTVLTAAELLVRAGCKHASYLLLCFCCISMVWKRNLF</sequence>
<dbReference type="EMBL" id="MCFA01000189">
    <property type="protein sequence ID" value="ORY00032.1"/>
    <property type="molecule type" value="Genomic_DNA"/>
</dbReference>
<evidence type="ECO:0000313" key="2">
    <source>
        <dbReference type="Proteomes" id="UP000193144"/>
    </source>
</evidence>
<keyword evidence="2" id="KW-1185">Reference proteome</keyword>
<gene>
    <name evidence="1" type="ORF">BCR34DRAFT_117848</name>
</gene>
<comment type="caution">
    <text evidence="1">The sequence shown here is derived from an EMBL/GenBank/DDBJ whole genome shotgun (WGS) entry which is preliminary data.</text>
</comment>
<accession>A0A1Y1YPU3</accession>
<evidence type="ECO:0000313" key="1">
    <source>
        <dbReference type="EMBL" id="ORY00032.1"/>
    </source>
</evidence>
<reference evidence="1 2" key="1">
    <citation type="submission" date="2016-07" db="EMBL/GenBank/DDBJ databases">
        <title>Pervasive Adenine N6-methylation of Active Genes in Fungi.</title>
        <authorList>
            <consortium name="DOE Joint Genome Institute"/>
            <person name="Mondo S.J."/>
            <person name="Dannebaum R.O."/>
            <person name="Kuo R.C."/>
            <person name="Labutti K."/>
            <person name="Haridas S."/>
            <person name="Kuo A."/>
            <person name="Salamov A."/>
            <person name="Ahrendt S.R."/>
            <person name="Lipzen A."/>
            <person name="Sullivan W."/>
            <person name="Andreopoulos W.B."/>
            <person name="Clum A."/>
            <person name="Lindquist E."/>
            <person name="Daum C."/>
            <person name="Ramamoorthy G.K."/>
            <person name="Gryganskyi A."/>
            <person name="Culley D."/>
            <person name="Magnuson J.K."/>
            <person name="James T.Y."/>
            <person name="O'Malley M.A."/>
            <person name="Stajich J.E."/>
            <person name="Spatafora J.W."/>
            <person name="Visel A."/>
            <person name="Grigoriev I.V."/>
        </authorList>
    </citation>
    <scope>NUCLEOTIDE SEQUENCE [LARGE SCALE GENOMIC DNA]</scope>
    <source>
        <strain evidence="1 2">CBS 115471</strain>
    </source>
</reference>
<dbReference type="AlphaFoldDB" id="A0A1Y1YPU3"/>
<organism evidence="1 2">
    <name type="scientific">Clohesyomyces aquaticus</name>
    <dbReference type="NCBI Taxonomy" id="1231657"/>
    <lineage>
        <taxon>Eukaryota</taxon>
        <taxon>Fungi</taxon>
        <taxon>Dikarya</taxon>
        <taxon>Ascomycota</taxon>
        <taxon>Pezizomycotina</taxon>
        <taxon>Dothideomycetes</taxon>
        <taxon>Pleosporomycetidae</taxon>
        <taxon>Pleosporales</taxon>
        <taxon>Lindgomycetaceae</taxon>
        <taxon>Clohesyomyces</taxon>
    </lineage>
</organism>
<name>A0A1Y1YPU3_9PLEO</name>
<dbReference type="Proteomes" id="UP000193144">
    <property type="component" value="Unassembled WGS sequence"/>
</dbReference>
<protein>
    <submittedName>
        <fullName evidence="1">Uncharacterized protein</fullName>
    </submittedName>
</protein>